<protein>
    <submittedName>
        <fullName evidence="3">Phosphoglycerate mutase</fullName>
    </submittedName>
</protein>
<dbReference type="GO" id="GO:0005737">
    <property type="term" value="C:cytoplasm"/>
    <property type="evidence" value="ECO:0007669"/>
    <property type="project" value="TreeGrafter"/>
</dbReference>
<feature type="active site" description="Tele-phosphohistidine intermediate" evidence="1">
    <location>
        <position position="11"/>
    </location>
</feature>
<reference evidence="3 4" key="1">
    <citation type="submission" date="2015-03" db="EMBL/GenBank/DDBJ databases">
        <title>Genome sequencing of Methylobacterium aquaticum DSM16371 type strain.</title>
        <authorList>
            <person name="Chaudhry V."/>
            <person name="Patil P.B."/>
        </authorList>
    </citation>
    <scope>NUCLEOTIDE SEQUENCE [LARGE SCALE GENOMIC DNA]</scope>
    <source>
        <strain evidence="3 4">DSM 16371</strain>
    </source>
</reference>
<dbReference type="InterPro" id="IPR013078">
    <property type="entry name" value="His_Pase_superF_clade-1"/>
</dbReference>
<dbReference type="OrthoDB" id="9781415at2"/>
<evidence type="ECO:0000256" key="2">
    <source>
        <dbReference type="PIRSR" id="PIRSR613078-2"/>
    </source>
</evidence>
<dbReference type="SMART" id="SM00855">
    <property type="entry name" value="PGAM"/>
    <property type="match status" value="1"/>
</dbReference>
<dbReference type="AlphaFoldDB" id="A0A0J6S0D8"/>
<feature type="binding site" evidence="2">
    <location>
        <position position="65"/>
    </location>
    <ligand>
        <name>substrate</name>
    </ligand>
</feature>
<name>A0A0J6S0D8_9HYPH</name>
<feature type="active site" description="Proton donor/acceptor" evidence="1">
    <location>
        <position position="92"/>
    </location>
</feature>
<dbReference type="Pfam" id="PF00300">
    <property type="entry name" value="His_Phos_1"/>
    <property type="match status" value="1"/>
</dbReference>
<dbReference type="PANTHER" id="PTHR48100">
    <property type="entry name" value="BROAD-SPECIFICITY PHOSPHATASE YOR283W-RELATED"/>
    <property type="match status" value="1"/>
</dbReference>
<sequence length="197" mass="21666">MSRAPLYFVRHGETDWNAEGRLQGQRDTPLNRKGLAQAAEAGERLRGLLGEAVGTLPYLASPMERTRHTMEGLRRALGLDPAGYTIDPRLREIGFGAWEGLTWKDVRRSDPARSQARDRDRWGFCPPGEGAESYAMVAARVRPVLDALDRPTVIVAHGGVARAAMVALGTASTEEAPHLEILQGRILVFEAGTRRWA</sequence>
<organism evidence="3 4">
    <name type="scientific">Methylobacterium aquaticum</name>
    <dbReference type="NCBI Taxonomy" id="270351"/>
    <lineage>
        <taxon>Bacteria</taxon>
        <taxon>Pseudomonadati</taxon>
        <taxon>Pseudomonadota</taxon>
        <taxon>Alphaproteobacteria</taxon>
        <taxon>Hyphomicrobiales</taxon>
        <taxon>Methylobacteriaceae</taxon>
        <taxon>Methylobacterium</taxon>
    </lineage>
</organism>
<dbReference type="RefSeq" id="WP_048467877.1">
    <property type="nucleotide sequence ID" value="NZ_JBNTQU010000001.1"/>
</dbReference>
<proteinExistence type="predicted"/>
<dbReference type="GO" id="GO:0016791">
    <property type="term" value="F:phosphatase activity"/>
    <property type="evidence" value="ECO:0007669"/>
    <property type="project" value="TreeGrafter"/>
</dbReference>
<dbReference type="PANTHER" id="PTHR48100:SF59">
    <property type="entry name" value="ADENOSYLCOBALAMIN_ALPHA-RIBAZOLE PHOSPHATASE"/>
    <property type="match status" value="1"/>
</dbReference>
<evidence type="ECO:0000313" key="3">
    <source>
        <dbReference type="EMBL" id="KMO27007.1"/>
    </source>
</evidence>
<dbReference type="PATRIC" id="fig|270351.6.peg.5232"/>
<accession>A0A0J6S0D8</accession>
<gene>
    <name evidence="3" type="ORF">VP06_32180</name>
</gene>
<dbReference type="InterPro" id="IPR029033">
    <property type="entry name" value="His_PPase_superfam"/>
</dbReference>
<dbReference type="Proteomes" id="UP000035929">
    <property type="component" value="Unassembled WGS sequence"/>
</dbReference>
<evidence type="ECO:0000313" key="4">
    <source>
        <dbReference type="Proteomes" id="UP000035929"/>
    </source>
</evidence>
<dbReference type="PIRSF" id="PIRSF000709">
    <property type="entry name" value="6PFK_2-Ptase"/>
    <property type="match status" value="1"/>
</dbReference>
<comment type="caution">
    <text evidence="3">The sequence shown here is derived from an EMBL/GenBank/DDBJ whole genome shotgun (WGS) entry which is preliminary data.</text>
</comment>
<dbReference type="InterPro" id="IPR050275">
    <property type="entry name" value="PGM_Phosphatase"/>
</dbReference>
<dbReference type="SUPFAM" id="SSF53254">
    <property type="entry name" value="Phosphoglycerate mutase-like"/>
    <property type="match status" value="1"/>
</dbReference>
<dbReference type="EMBL" id="LABX01000365">
    <property type="protein sequence ID" value="KMO27007.1"/>
    <property type="molecule type" value="Genomic_DNA"/>
</dbReference>
<dbReference type="Gene3D" id="3.40.50.1240">
    <property type="entry name" value="Phosphoglycerate mutase-like"/>
    <property type="match status" value="1"/>
</dbReference>
<dbReference type="CDD" id="cd07067">
    <property type="entry name" value="HP_PGM_like"/>
    <property type="match status" value="1"/>
</dbReference>
<feature type="binding site" evidence="2">
    <location>
        <begin position="10"/>
        <end position="17"/>
    </location>
    <ligand>
        <name>substrate</name>
    </ligand>
</feature>
<evidence type="ECO:0000256" key="1">
    <source>
        <dbReference type="PIRSR" id="PIRSR613078-1"/>
    </source>
</evidence>